<feature type="transmembrane region" description="Helical" evidence="1">
    <location>
        <begin position="6"/>
        <end position="25"/>
    </location>
</feature>
<comment type="caution">
    <text evidence="2">The sequence shown here is derived from an EMBL/GenBank/DDBJ whole genome shotgun (WGS) entry which is preliminary data.</text>
</comment>
<keyword evidence="1" id="KW-1133">Transmembrane helix</keyword>
<reference evidence="2 3" key="1">
    <citation type="submission" date="2017-01" db="EMBL/GenBank/DDBJ databases">
        <title>Genome sequencing of Rhodoferax fermentans JCM 7819.</title>
        <authorList>
            <person name="Kim Y.J."/>
            <person name="Farh M.E.-A."/>
            <person name="Yang D.-C."/>
        </authorList>
    </citation>
    <scope>NUCLEOTIDE SEQUENCE [LARGE SCALE GENOMIC DNA]</scope>
    <source>
        <strain evidence="2 3">JCM 7819</strain>
    </source>
</reference>
<dbReference type="SUPFAM" id="SSF159245">
    <property type="entry name" value="AttH-like"/>
    <property type="match status" value="1"/>
</dbReference>
<dbReference type="RefSeq" id="WP_078363861.1">
    <property type="nucleotide sequence ID" value="NZ_MTJN01000002.1"/>
</dbReference>
<sequence length="287" mass="32700">MSDDGQFGLSLIAFVGSVFSPYYAWARRSGKTDPDNFCALNVALYSRNNKRWCMTERSRKHCSRSASRFVIGPSDMYWDGTSLTIRVDETGSPIPHKITGTIRIEPRQLFGFSTALDAQKKHRWGPIAPSAKIEVNLSKPFQKWQGNAYLDSNEGDEPIENGFHEWDWSRSLMRNGSTAVLYDMKYKDQSQSILALRFDCQGQVSTFDPPGRKVLPPTAWRVSRGVRSSAPVEISEQLEDTPFYQRSLLKSELLGEKVVSFHESLSIPRLVSPVVRAMLPWRMPRRF</sequence>
<dbReference type="STRING" id="28066.RF819_04495"/>
<keyword evidence="3" id="KW-1185">Reference proteome</keyword>
<evidence type="ECO:0000313" key="2">
    <source>
        <dbReference type="EMBL" id="OOV06081.1"/>
    </source>
</evidence>
<dbReference type="OrthoDB" id="5491608at2"/>
<evidence type="ECO:0000256" key="1">
    <source>
        <dbReference type="SAM" id="Phobius"/>
    </source>
</evidence>
<gene>
    <name evidence="2" type="ORF">RF819_04495</name>
</gene>
<accession>A0A1T1APP0</accession>
<dbReference type="EMBL" id="MTJN01000002">
    <property type="protein sequence ID" value="OOV06081.1"/>
    <property type="molecule type" value="Genomic_DNA"/>
</dbReference>
<dbReference type="AlphaFoldDB" id="A0A1T1APP0"/>
<proteinExistence type="predicted"/>
<evidence type="ECO:0000313" key="3">
    <source>
        <dbReference type="Proteomes" id="UP000190750"/>
    </source>
</evidence>
<keyword evidence="1" id="KW-0472">Membrane</keyword>
<keyword evidence="1" id="KW-0812">Transmembrane</keyword>
<organism evidence="2 3">
    <name type="scientific">Rhodoferax fermentans</name>
    <dbReference type="NCBI Taxonomy" id="28066"/>
    <lineage>
        <taxon>Bacteria</taxon>
        <taxon>Pseudomonadati</taxon>
        <taxon>Pseudomonadota</taxon>
        <taxon>Betaproteobacteria</taxon>
        <taxon>Burkholderiales</taxon>
        <taxon>Comamonadaceae</taxon>
        <taxon>Rhodoferax</taxon>
    </lineage>
</organism>
<protein>
    <submittedName>
        <fullName evidence="2">Carotenoid 1,2-hydratase</fullName>
    </submittedName>
</protein>
<dbReference type="CDD" id="cd21471">
    <property type="entry name" value="CrtC-like"/>
    <property type="match status" value="1"/>
</dbReference>
<dbReference type="Proteomes" id="UP000190750">
    <property type="component" value="Unassembled WGS sequence"/>
</dbReference>
<name>A0A1T1APP0_RHOFE</name>